<dbReference type="OrthoDB" id="2196090at2759"/>
<evidence type="ECO:0000256" key="1">
    <source>
        <dbReference type="SAM" id="Coils"/>
    </source>
</evidence>
<keyword evidence="1" id="KW-0175">Coiled coil</keyword>
<dbReference type="Proteomes" id="UP000011081">
    <property type="component" value="Unassembled WGS sequence"/>
</dbReference>
<proteinExistence type="predicted"/>
<reference evidence="4" key="1">
    <citation type="submission" date="2011-03" db="EMBL/GenBank/DDBJ databases">
        <title>The genome sequence of Vavraia culicis strain floridensis.</title>
        <authorList>
            <consortium name="The Broad Institute Genome Sequencing Platform"/>
            <person name="Cuomo C."/>
            <person name="Becnel J."/>
            <person name="Sanscrainte N."/>
            <person name="Young S.K."/>
            <person name="Zeng Q."/>
            <person name="Gargeya S."/>
            <person name="Fitzgerald M."/>
            <person name="Haas B."/>
            <person name="Abouelleil A."/>
            <person name="Alvarado L."/>
            <person name="Arachchi H.M."/>
            <person name="Berlin A."/>
            <person name="Chapman S.B."/>
            <person name="Gearin G."/>
            <person name="Goldberg J."/>
            <person name="Griggs A."/>
            <person name="Gujja S."/>
            <person name="Hansen M."/>
            <person name="Heiman D."/>
            <person name="Howarth C."/>
            <person name="Larimer J."/>
            <person name="Lui A."/>
            <person name="MacDonald P.J.P."/>
            <person name="McCowen C."/>
            <person name="Montmayeur A."/>
            <person name="Murphy C."/>
            <person name="Neiman D."/>
            <person name="Pearson M."/>
            <person name="Priest M."/>
            <person name="Roberts A."/>
            <person name="Saif S."/>
            <person name="Shea T."/>
            <person name="Sisk P."/>
            <person name="Stolte C."/>
            <person name="Sykes S."/>
            <person name="Wortman J."/>
            <person name="Nusbaum C."/>
            <person name="Birren B."/>
        </authorList>
    </citation>
    <scope>NUCLEOTIDE SEQUENCE [LARGE SCALE GENOMIC DNA]</scope>
    <source>
        <strain evidence="4">floridensis</strain>
    </source>
</reference>
<organism evidence="3 4">
    <name type="scientific">Vavraia culicis (isolate floridensis)</name>
    <name type="common">Microsporidian parasite</name>
    <dbReference type="NCBI Taxonomy" id="948595"/>
    <lineage>
        <taxon>Eukaryota</taxon>
        <taxon>Fungi</taxon>
        <taxon>Fungi incertae sedis</taxon>
        <taxon>Microsporidia</taxon>
        <taxon>Pleistophoridae</taxon>
        <taxon>Vavraia</taxon>
    </lineage>
</organism>
<feature type="coiled-coil region" evidence="1">
    <location>
        <begin position="362"/>
        <end position="456"/>
    </location>
</feature>
<dbReference type="HOGENOM" id="CLU_407697_0_0_1"/>
<dbReference type="OMA" id="NAVESIW"/>
<name>L2GY93_VAVCU</name>
<feature type="compositionally biased region" description="Basic and acidic residues" evidence="2">
    <location>
        <begin position="462"/>
        <end position="477"/>
    </location>
</feature>
<evidence type="ECO:0000313" key="3">
    <source>
        <dbReference type="EMBL" id="ELA48317.1"/>
    </source>
</evidence>
<dbReference type="VEuPathDB" id="MicrosporidiaDB:VCUG_00153"/>
<dbReference type="RefSeq" id="XP_008073174.1">
    <property type="nucleotide sequence ID" value="XM_008074983.1"/>
</dbReference>
<keyword evidence="4" id="KW-1185">Reference proteome</keyword>
<accession>L2GY93</accession>
<dbReference type="EMBL" id="GL877405">
    <property type="protein sequence ID" value="ELA48317.1"/>
    <property type="molecule type" value="Genomic_DNA"/>
</dbReference>
<feature type="coiled-coil region" evidence="1">
    <location>
        <begin position="155"/>
        <end position="210"/>
    </location>
</feature>
<protein>
    <submittedName>
        <fullName evidence="3">Uncharacterized protein</fullName>
    </submittedName>
</protein>
<sequence length="835" mass="97947">MDAEKDVNNKIKELLDYTKEYKQHDEDPQVKKSGDTLGECVHGKTGEDYQEAGNVQKLIEVLERNEKLYSKIHMYLSSSEHDKLQNELLRENINSSLVCESMMKVLREISAERNDSVQNEKNARTRMNELLKEQFDQKRKIMKLMDDLKYCSSANNELLRLVQDQKGRISAYKEKYELERKNVQNMKVINEELDSLRRKALAKIEVLTKETSVLSDRIKECNSHIAALKQYEQHKEETEKSFESQVLEMERSLNEHKKILEEKGKALEMCNSELAKLLAMEKRMKEEIKNLNEKSSYYERLYKSINEQNEYLNAQLTKFINNSEIVDLERSDESFHSFGTGEKEKMTEVQKDRKGHDETVAKKQLHDRMHKYRKRLKKYKRLFNTQNDQIAALKGNLSNADEQFHKLQSEFLDLRRFNDGTISKRKNVAEELLGKMKELMDRNLEYQSKIIQLESKKMKKKTEDKWSGMGKRYEDPVNRGSVNNKSDRDLNEDWIVNNEPKTRDNHKFENTVEDEFKDFTESTQQTAKHVMREPFKNVVEDTQHTVKPVMRESFKDEWTRFFEEAERQKNMRIEEDAHKKSQKTVFYDAKDEVDRSTIYAKNKNAVESIWDKITTTFKPSTRTNAVALADKMDKLGISTEEKHQDEFFDVPSQNEAVNNQDNAIGESKNGKLNDVGENGHNSEERYNLMDAMTNAKNVRHQMYGDRKTLVPPVLENEKRIASQIEKTNNVIDTRKGNTNKTSKNDPAYKTGLDIGLSTNKNKDMSTDSDSTTDTFRRMREKTQKLQQKFSELEQKLSKIKGNNDPSSKKLHDQIEAYTNYYYTDFVDISNDSDFI</sequence>
<evidence type="ECO:0000313" key="4">
    <source>
        <dbReference type="Proteomes" id="UP000011081"/>
    </source>
</evidence>
<dbReference type="STRING" id="948595.L2GY93"/>
<dbReference type="InParanoid" id="L2GY93"/>
<feature type="coiled-coil region" evidence="1">
    <location>
        <begin position="775"/>
        <end position="802"/>
    </location>
</feature>
<feature type="coiled-coil region" evidence="1">
    <location>
        <begin position="267"/>
        <end position="294"/>
    </location>
</feature>
<feature type="region of interest" description="Disordered" evidence="2">
    <location>
        <begin position="733"/>
        <end position="774"/>
    </location>
</feature>
<dbReference type="GeneID" id="19878044"/>
<dbReference type="AlphaFoldDB" id="L2GY93"/>
<feature type="region of interest" description="Disordered" evidence="2">
    <location>
        <begin position="462"/>
        <end position="488"/>
    </location>
</feature>
<evidence type="ECO:0000256" key="2">
    <source>
        <dbReference type="SAM" id="MobiDB-lite"/>
    </source>
</evidence>
<gene>
    <name evidence="3" type="ORF">VCUG_00153</name>
</gene>